<dbReference type="OrthoDB" id="129240at2759"/>
<reference evidence="1" key="1">
    <citation type="submission" date="2013-11" db="EMBL/GenBank/DDBJ databases">
        <title>The Genome Sequence of Phytophthora parasitica CHvinca01.</title>
        <authorList>
            <consortium name="The Broad Institute Genomics Platform"/>
            <person name="Russ C."/>
            <person name="Tyler B."/>
            <person name="Panabieres F."/>
            <person name="Shan W."/>
            <person name="Tripathy S."/>
            <person name="Grunwald N."/>
            <person name="Machado M."/>
            <person name="Johnson C.S."/>
            <person name="Arredondo F."/>
            <person name="Hong C."/>
            <person name="Coffey M."/>
            <person name="Young S.K."/>
            <person name="Zeng Q."/>
            <person name="Gargeya S."/>
            <person name="Fitzgerald M."/>
            <person name="Abouelleil A."/>
            <person name="Alvarado L."/>
            <person name="Chapman S.B."/>
            <person name="Gainer-Dewar J."/>
            <person name="Goldberg J."/>
            <person name="Griggs A."/>
            <person name="Gujja S."/>
            <person name="Hansen M."/>
            <person name="Howarth C."/>
            <person name="Imamovic A."/>
            <person name="Ireland A."/>
            <person name="Larimer J."/>
            <person name="McCowan C."/>
            <person name="Murphy C."/>
            <person name="Pearson M."/>
            <person name="Poon T.W."/>
            <person name="Priest M."/>
            <person name="Roberts A."/>
            <person name="Saif S."/>
            <person name="Shea T."/>
            <person name="Sykes S."/>
            <person name="Wortman J."/>
            <person name="Nusbaum C."/>
            <person name="Birren B."/>
        </authorList>
    </citation>
    <scope>NUCLEOTIDE SEQUENCE [LARGE SCALE GENOMIC DNA]</scope>
    <source>
        <strain evidence="1">CHvinca01</strain>
    </source>
</reference>
<proteinExistence type="predicted"/>
<organism evidence="1">
    <name type="scientific">Phytophthora nicotianae</name>
    <name type="common">Potato buckeye rot agent</name>
    <name type="synonym">Phytophthora parasitica</name>
    <dbReference type="NCBI Taxonomy" id="4792"/>
    <lineage>
        <taxon>Eukaryota</taxon>
        <taxon>Sar</taxon>
        <taxon>Stramenopiles</taxon>
        <taxon>Oomycota</taxon>
        <taxon>Peronosporomycetes</taxon>
        <taxon>Peronosporales</taxon>
        <taxon>Peronosporaceae</taxon>
        <taxon>Phytophthora</taxon>
    </lineage>
</organism>
<dbReference type="EMBL" id="KI678372">
    <property type="protein sequence ID" value="ETL99388.1"/>
    <property type="molecule type" value="Genomic_DNA"/>
</dbReference>
<protein>
    <submittedName>
        <fullName evidence="1">Uncharacterized protein</fullName>
    </submittedName>
</protein>
<dbReference type="AlphaFoldDB" id="W2LPF4"/>
<gene>
    <name evidence="1" type="ORF">L917_03765</name>
</gene>
<evidence type="ECO:0000313" key="1">
    <source>
        <dbReference type="EMBL" id="ETL99388.1"/>
    </source>
</evidence>
<name>W2LPF4_PHYNI</name>
<accession>W2LPF4</accession>
<sequence length="43" mass="4800">MHPRKPKETKRTKAEIAQLVAGVPMVDRQILESLSKATAIPKM</sequence>
<dbReference type="Proteomes" id="UP000054423">
    <property type="component" value="Unassembled WGS sequence"/>
</dbReference>